<accession>A0A426YCP5</accession>
<feature type="region of interest" description="Disordered" evidence="1">
    <location>
        <begin position="1"/>
        <end position="39"/>
    </location>
</feature>
<protein>
    <recommendedName>
        <fullName evidence="2">Methyltransferase type 11 domain-containing protein</fullName>
    </recommendedName>
</protein>
<dbReference type="SUPFAM" id="SSF53335">
    <property type="entry name" value="S-adenosyl-L-methionine-dependent methyltransferases"/>
    <property type="match status" value="1"/>
</dbReference>
<dbReference type="PANTHER" id="PTHR44067">
    <property type="entry name" value="S-ADENOSYL-L-METHIONINE-DEPENDENT METHYLTRANSFERASE SUPERFAMILY PROTEIN-RELATED"/>
    <property type="match status" value="1"/>
</dbReference>
<sequence length="579" mass="64638">MVRRPSLIDGSDNTDEPHRRHPLAGWARGPQPPTGGLGERSELWSTVVAHRPASNGATAAVRCARKGGGIENGAAGVLDPPLPPPLSFRLKQLALGKRPSTQGSFTLILLLHLLSSSQKPCARRHHFVCIFFDLGHREEEMGSMDDYPRKPSQSQSQSPMRSKLKILLLLVSTNLLSIYLFSGSSSRINWLPPAAHLWDSGALLRELNETQGLLSASQADVVLLSRRLSTTNTLLETLLTDIGQTRRDEAADQDLEGWAHQLTGELKLAVGPHKLPLGYTPNLGSDELYPTLGTACRRYQEELTQYMSYEVGGECPSDEAFAQRLMLKGCEPLPRRRCHPKSPVGYVEPTPFPESLWSIPPDASITWDAYTCKNYACLVHRKMEKGSYDCKDCFDLSGREKDRWLYDNGELDYGIDEVLAAKHGSVRIGLDIGGGTGSFAARMRERNVTIVTSTMNFDGPFNNFIASRGLLPLHISVAHRLPFFDNTLDIVHSMHVLSNWIPDAMLEFALFDIYRVLRPGGLFWLDHFFCLGTQLNATYVPVFERIGFKKLRWSAGRKLDRGLEKNEWYLSALLEKPTT</sequence>
<dbReference type="InterPro" id="IPR053223">
    <property type="entry name" value="Prob_Methyltransferase"/>
</dbReference>
<dbReference type="GO" id="GO:0008757">
    <property type="term" value="F:S-adenosylmethionine-dependent methyltransferase activity"/>
    <property type="evidence" value="ECO:0007669"/>
    <property type="project" value="InterPro"/>
</dbReference>
<dbReference type="Gene3D" id="3.40.50.150">
    <property type="entry name" value="Vaccinia Virus protein VP39"/>
    <property type="match status" value="1"/>
</dbReference>
<dbReference type="AlphaFoldDB" id="A0A426YCP5"/>
<evidence type="ECO:0000313" key="4">
    <source>
        <dbReference type="Proteomes" id="UP000287651"/>
    </source>
</evidence>
<dbReference type="PANTHER" id="PTHR44067:SF10">
    <property type="entry name" value="S-ADENOSYL-L-METHIONINE-DEPENDENT METHYLTRANSFERASE SUPERFAMILY PROTEIN"/>
    <property type="match status" value="1"/>
</dbReference>
<dbReference type="Proteomes" id="UP000287651">
    <property type="component" value="Unassembled WGS sequence"/>
</dbReference>
<evidence type="ECO:0000256" key="1">
    <source>
        <dbReference type="SAM" id="MobiDB-lite"/>
    </source>
</evidence>
<proteinExistence type="predicted"/>
<feature type="domain" description="Methyltransferase type 11" evidence="2">
    <location>
        <begin position="430"/>
        <end position="524"/>
    </location>
</feature>
<evidence type="ECO:0000313" key="3">
    <source>
        <dbReference type="EMBL" id="RRT49505.1"/>
    </source>
</evidence>
<organism evidence="3 4">
    <name type="scientific">Ensete ventricosum</name>
    <name type="common">Abyssinian banana</name>
    <name type="synonym">Musa ensete</name>
    <dbReference type="NCBI Taxonomy" id="4639"/>
    <lineage>
        <taxon>Eukaryota</taxon>
        <taxon>Viridiplantae</taxon>
        <taxon>Streptophyta</taxon>
        <taxon>Embryophyta</taxon>
        <taxon>Tracheophyta</taxon>
        <taxon>Spermatophyta</taxon>
        <taxon>Magnoliopsida</taxon>
        <taxon>Liliopsida</taxon>
        <taxon>Zingiberales</taxon>
        <taxon>Musaceae</taxon>
        <taxon>Ensete</taxon>
    </lineage>
</organism>
<dbReference type="CDD" id="cd02440">
    <property type="entry name" value="AdoMet_MTases"/>
    <property type="match status" value="1"/>
</dbReference>
<name>A0A426YCP5_ENSVE</name>
<dbReference type="Pfam" id="PF08241">
    <property type="entry name" value="Methyltransf_11"/>
    <property type="match status" value="1"/>
</dbReference>
<comment type="caution">
    <text evidence="3">The sequence shown here is derived from an EMBL/GenBank/DDBJ whole genome shotgun (WGS) entry which is preliminary data.</text>
</comment>
<dbReference type="InterPro" id="IPR013216">
    <property type="entry name" value="Methyltransf_11"/>
</dbReference>
<dbReference type="EMBL" id="AMZH03013308">
    <property type="protein sequence ID" value="RRT49505.1"/>
    <property type="molecule type" value="Genomic_DNA"/>
</dbReference>
<evidence type="ECO:0000259" key="2">
    <source>
        <dbReference type="Pfam" id="PF08241"/>
    </source>
</evidence>
<reference evidence="3 4" key="1">
    <citation type="journal article" date="2014" name="Agronomy (Basel)">
        <title>A Draft Genome Sequence for Ensete ventricosum, the Drought-Tolerant Tree Against Hunger.</title>
        <authorList>
            <person name="Harrison J."/>
            <person name="Moore K.A."/>
            <person name="Paszkiewicz K."/>
            <person name="Jones T."/>
            <person name="Grant M."/>
            <person name="Ambacheew D."/>
            <person name="Muzemil S."/>
            <person name="Studholme D.J."/>
        </authorList>
    </citation>
    <scope>NUCLEOTIDE SEQUENCE [LARGE SCALE GENOMIC DNA]</scope>
</reference>
<dbReference type="InterPro" id="IPR029063">
    <property type="entry name" value="SAM-dependent_MTases_sf"/>
</dbReference>
<gene>
    <name evidence="3" type="ORF">B296_00027816</name>
</gene>